<evidence type="ECO:0000313" key="3">
    <source>
        <dbReference type="Proteomes" id="UP001500888"/>
    </source>
</evidence>
<reference evidence="3" key="1">
    <citation type="journal article" date="2019" name="Int. J. Syst. Evol. Microbiol.">
        <title>The Global Catalogue of Microorganisms (GCM) 10K type strain sequencing project: providing services to taxonomists for standard genome sequencing and annotation.</title>
        <authorList>
            <consortium name="The Broad Institute Genomics Platform"/>
            <consortium name="The Broad Institute Genome Sequencing Center for Infectious Disease"/>
            <person name="Wu L."/>
            <person name="Ma J."/>
        </authorList>
    </citation>
    <scope>NUCLEOTIDE SEQUENCE [LARGE SCALE GENOMIC DNA]</scope>
    <source>
        <strain evidence="3">JCM 16908</strain>
    </source>
</reference>
<sequence length="137" mass="15374">MGVMDSREAAGRFARTWERGWAAHDADLIGTLYADGCTHRSMPFRPVHQGRSGLLEYIRWSFDAERATDVRFGTPLVDGDRAFVEYRVFLVEKEGDKPVTLAGCAAVRFGEDGLVTEARDYWHVADGHREPEGDLSL</sequence>
<protein>
    <recommendedName>
        <fullName evidence="1">SnoaL-like domain-containing protein</fullName>
    </recommendedName>
</protein>
<name>A0ABP7H687_9ACTN</name>
<dbReference type="SUPFAM" id="SSF54427">
    <property type="entry name" value="NTF2-like"/>
    <property type="match status" value="1"/>
</dbReference>
<dbReference type="Proteomes" id="UP001500888">
    <property type="component" value="Unassembled WGS sequence"/>
</dbReference>
<evidence type="ECO:0000313" key="2">
    <source>
        <dbReference type="EMBL" id="GAA3786281.1"/>
    </source>
</evidence>
<dbReference type="EMBL" id="BAAAZR010000001">
    <property type="protein sequence ID" value="GAA3786281.1"/>
    <property type="molecule type" value="Genomic_DNA"/>
</dbReference>
<dbReference type="InterPro" id="IPR032710">
    <property type="entry name" value="NTF2-like_dom_sf"/>
</dbReference>
<dbReference type="Pfam" id="PF12680">
    <property type="entry name" value="SnoaL_2"/>
    <property type="match status" value="1"/>
</dbReference>
<dbReference type="Gene3D" id="3.10.450.50">
    <property type="match status" value="1"/>
</dbReference>
<dbReference type="InterPro" id="IPR037401">
    <property type="entry name" value="SnoaL-like"/>
</dbReference>
<accession>A0ABP7H687</accession>
<feature type="domain" description="SnoaL-like" evidence="1">
    <location>
        <begin position="15"/>
        <end position="117"/>
    </location>
</feature>
<comment type="caution">
    <text evidence="2">The sequence shown here is derived from an EMBL/GenBank/DDBJ whole genome shotgun (WGS) entry which is preliminary data.</text>
</comment>
<keyword evidence="3" id="KW-1185">Reference proteome</keyword>
<evidence type="ECO:0000259" key="1">
    <source>
        <dbReference type="Pfam" id="PF12680"/>
    </source>
</evidence>
<gene>
    <name evidence="2" type="ORF">GCM10022226_00480</name>
</gene>
<organism evidence="2 3">
    <name type="scientific">Sphaerisporangium flaviroseum</name>
    <dbReference type="NCBI Taxonomy" id="509199"/>
    <lineage>
        <taxon>Bacteria</taxon>
        <taxon>Bacillati</taxon>
        <taxon>Actinomycetota</taxon>
        <taxon>Actinomycetes</taxon>
        <taxon>Streptosporangiales</taxon>
        <taxon>Streptosporangiaceae</taxon>
        <taxon>Sphaerisporangium</taxon>
    </lineage>
</organism>
<proteinExistence type="predicted"/>